<dbReference type="AlphaFoldDB" id="A0AAN7WJC5"/>
<dbReference type="PANTHER" id="PTHR18444:SF9">
    <property type="entry name" value="UPF0538 PROTEIN C2ORF76"/>
    <property type="match status" value="1"/>
</dbReference>
<dbReference type="PANTHER" id="PTHR18444">
    <property type="entry name" value="UPF0538 FAMILY MEMBER"/>
    <property type="match status" value="1"/>
</dbReference>
<evidence type="ECO:0000256" key="1">
    <source>
        <dbReference type="ARBA" id="ARBA00007176"/>
    </source>
</evidence>
<organism evidence="3 4">
    <name type="scientific">Arxiozyma heterogenica</name>
    <dbReference type="NCBI Taxonomy" id="278026"/>
    <lineage>
        <taxon>Eukaryota</taxon>
        <taxon>Fungi</taxon>
        <taxon>Dikarya</taxon>
        <taxon>Ascomycota</taxon>
        <taxon>Saccharomycotina</taxon>
        <taxon>Saccharomycetes</taxon>
        <taxon>Saccharomycetales</taxon>
        <taxon>Saccharomycetaceae</taxon>
        <taxon>Arxiozyma</taxon>
    </lineage>
</organism>
<accession>A0AAN7WJC5</accession>
<protein>
    <recommendedName>
        <fullName evidence="5">Altered inheritance rate of mitochondria protein 29</fullName>
    </recommendedName>
</protein>
<gene>
    <name evidence="3" type="ORF">RI543_003240</name>
</gene>
<dbReference type="InterPro" id="IPR018794">
    <property type="entry name" value="UPF0538"/>
</dbReference>
<evidence type="ECO:0000313" key="4">
    <source>
        <dbReference type="Proteomes" id="UP001306508"/>
    </source>
</evidence>
<name>A0AAN7WJC5_9SACH</name>
<dbReference type="Pfam" id="PF10209">
    <property type="entry name" value="DUF2340"/>
    <property type="match status" value="1"/>
</dbReference>
<evidence type="ECO:0000313" key="3">
    <source>
        <dbReference type="EMBL" id="KAK5779349.1"/>
    </source>
</evidence>
<comment type="caution">
    <text evidence="3">The sequence shown here is derived from an EMBL/GenBank/DDBJ whole genome shotgun (WGS) entry which is preliminary data.</text>
</comment>
<comment type="similarity">
    <text evidence="1">Belongs to the UPF0538 family.</text>
</comment>
<dbReference type="Proteomes" id="UP001306508">
    <property type="component" value="Unassembled WGS sequence"/>
</dbReference>
<dbReference type="EMBL" id="JAWIZZ010000047">
    <property type="protein sequence ID" value="KAK5779349.1"/>
    <property type="molecule type" value="Genomic_DNA"/>
</dbReference>
<reference evidence="4" key="1">
    <citation type="submission" date="2023-07" db="EMBL/GenBank/DDBJ databases">
        <title>A draft genome of Kazachstania heterogenica Y-27499.</title>
        <authorList>
            <person name="Donic C."/>
            <person name="Kralova J.S."/>
            <person name="Fidel L."/>
            <person name="Ben-Dor S."/>
            <person name="Jung S."/>
        </authorList>
    </citation>
    <scope>NUCLEOTIDE SEQUENCE [LARGE SCALE GENOMIC DNA]</scope>
    <source>
        <strain evidence="4">Y27499</strain>
    </source>
</reference>
<proteinExistence type="inferred from homology"/>
<feature type="region of interest" description="Disordered" evidence="2">
    <location>
        <begin position="1"/>
        <end position="21"/>
    </location>
</feature>
<evidence type="ECO:0008006" key="5">
    <source>
        <dbReference type="Google" id="ProtNLM"/>
    </source>
</evidence>
<evidence type="ECO:0000256" key="2">
    <source>
        <dbReference type="SAM" id="MobiDB-lite"/>
    </source>
</evidence>
<sequence length="151" mass="17909">MSLSKEEQDFDLQEPLTSSTTPLSNSTLTIRVIKSFPYRNVKNFILRNYNLKEKTGYDLFNDCIKHIQTDGAFRPFRNVNYDTMKIYTHAHGFKTVNLVINFEHDDDDWVLDIKNPKGKPLCEYDIENETEISLYNLEEYIKYKVNPVEKW</sequence>
<keyword evidence="4" id="KW-1185">Reference proteome</keyword>